<dbReference type="KEGG" id="adin:H7849_19340"/>
<protein>
    <submittedName>
        <fullName evidence="2">GIY-YIG nuclease family protein</fullName>
    </submittedName>
</protein>
<proteinExistence type="predicted"/>
<dbReference type="Pfam" id="PF01541">
    <property type="entry name" value="GIY-YIG"/>
    <property type="match status" value="1"/>
</dbReference>
<organism evidence="2 3">
    <name type="scientific">Alloacidobacterium dinghuense</name>
    <dbReference type="NCBI Taxonomy" id="2763107"/>
    <lineage>
        <taxon>Bacteria</taxon>
        <taxon>Pseudomonadati</taxon>
        <taxon>Acidobacteriota</taxon>
        <taxon>Terriglobia</taxon>
        <taxon>Terriglobales</taxon>
        <taxon>Acidobacteriaceae</taxon>
        <taxon>Alloacidobacterium</taxon>
    </lineage>
</organism>
<gene>
    <name evidence="2" type="ORF">H7849_19340</name>
</gene>
<name>A0A7G8BFA8_9BACT</name>
<sequence>MPALDLSDCKFFRMWPRKVFRTKDSKKRLLIKTNVPDLKHPGVYVLYRGDELYYIGRAQNLFSRLHDHANKIADRYYPHWNYFSAFAVTSANGNQQKIAELEAILIAAMPRATNKSTPRFKKVRIPKALLVDQDQEQ</sequence>
<dbReference type="AlphaFoldDB" id="A0A7G8BFA8"/>
<dbReference type="Gene3D" id="3.40.1440.10">
    <property type="entry name" value="GIY-YIG endonuclease"/>
    <property type="match status" value="1"/>
</dbReference>
<reference evidence="2 3" key="1">
    <citation type="submission" date="2020-08" db="EMBL/GenBank/DDBJ databases">
        <title>Edaphobacter telluris sp. nov. and Acidobacterium dinghuensis sp. nov., two acidobacteria isolated from forest soil.</title>
        <authorList>
            <person name="Fu J."/>
            <person name="Qiu L."/>
        </authorList>
    </citation>
    <scope>NUCLEOTIDE SEQUENCE [LARGE SCALE GENOMIC DNA]</scope>
    <source>
        <strain evidence="2">4Y35</strain>
    </source>
</reference>
<accession>A0A7G8BFA8</accession>
<dbReference type="InterPro" id="IPR000305">
    <property type="entry name" value="GIY-YIG_endonuc"/>
</dbReference>
<dbReference type="PROSITE" id="PS50164">
    <property type="entry name" value="GIY_YIG"/>
    <property type="match status" value="1"/>
</dbReference>
<dbReference type="EMBL" id="CP060394">
    <property type="protein sequence ID" value="QNI31228.1"/>
    <property type="molecule type" value="Genomic_DNA"/>
</dbReference>
<dbReference type="InterPro" id="IPR035901">
    <property type="entry name" value="GIY-YIG_endonuc_sf"/>
</dbReference>
<dbReference type="CDD" id="cd00719">
    <property type="entry name" value="GIY-YIG_SF"/>
    <property type="match status" value="1"/>
</dbReference>
<evidence type="ECO:0000313" key="3">
    <source>
        <dbReference type="Proteomes" id="UP000515312"/>
    </source>
</evidence>
<feature type="domain" description="GIY-YIG" evidence="1">
    <location>
        <begin position="39"/>
        <end position="115"/>
    </location>
</feature>
<keyword evidence="3" id="KW-1185">Reference proteome</keyword>
<dbReference type="RefSeq" id="WP_186741699.1">
    <property type="nucleotide sequence ID" value="NZ_CP060394.1"/>
</dbReference>
<evidence type="ECO:0000313" key="2">
    <source>
        <dbReference type="EMBL" id="QNI31228.1"/>
    </source>
</evidence>
<evidence type="ECO:0000259" key="1">
    <source>
        <dbReference type="PROSITE" id="PS50164"/>
    </source>
</evidence>
<dbReference type="Proteomes" id="UP000515312">
    <property type="component" value="Chromosome"/>
</dbReference>
<dbReference type="SUPFAM" id="SSF82771">
    <property type="entry name" value="GIY-YIG endonuclease"/>
    <property type="match status" value="1"/>
</dbReference>